<dbReference type="CDD" id="cd08417">
    <property type="entry name" value="PBP2_Nitroaromatics_like"/>
    <property type="match status" value="1"/>
</dbReference>
<evidence type="ECO:0000313" key="7">
    <source>
        <dbReference type="Proteomes" id="UP000077875"/>
    </source>
</evidence>
<keyword evidence="4" id="KW-0804">Transcription</keyword>
<dbReference type="InterPro" id="IPR037402">
    <property type="entry name" value="YidZ_PBP2"/>
</dbReference>
<evidence type="ECO:0000256" key="3">
    <source>
        <dbReference type="ARBA" id="ARBA00023125"/>
    </source>
</evidence>
<dbReference type="Gene3D" id="1.10.10.10">
    <property type="entry name" value="Winged helix-like DNA-binding domain superfamily/Winged helix DNA-binding domain"/>
    <property type="match status" value="1"/>
</dbReference>
<evidence type="ECO:0000256" key="1">
    <source>
        <dbReference type="ARBA" id="ARBA00009437"/>
    </source>
</evidence>
<comment type="similarity">
    <text evidence="1">Belongs to the LysR transcriptional regulatory family.</text>
</comment>
<dbReference type="GO" id="GO:0003677">
    <property type="term" value="F:DNA binding"/>
    <property type="evidence" value="ECO:0007669"/>
    <property type="project" value="UniProtKB-KW"/>
</dbReference>
<keyword evidence="2" id="KW-0805">Transcription regulation</keyword>
<dbReference type="GO" id="GO:0003700">
    <property type="term" value="F:DNA-binding transcription factor activity"/>
    <property type="evidence" value="ECO:0007669"/>
    <property type="project" value="InterPro"/>
</dbReference>
<dbReference type="InterPro" id="IPR005119">
    <property type="entry name" value="LysR_subst-bd"/>
</dbReference>
<dbReference type="RefSeq" id="WP_064122208.1">
    <property type="nucleotide sequence ID" value="NZ_CP015243.1"/>
</dbReference>
<dbReference type="Proteomes" id="UP000077875">
    <property type="component" value="Chromosome"/>
</dbReference>
<dbReference type="PROSITE" id="PS50931">
    <property type="entry name" value="HTH_LYSR"/>
    <property type="match status" value="1"/>
</dbReference>
<evidence type="ECO:0000259" key="5">
    <source>
        <dbReference type="PROSITE" id="PS50931"/>
    </source>
</evidence>
<feature type="domain" description="HTH lysR-type" evidence="5">
    <location>
        <begin position="6"/>
        <end position="63"/>
    </location>
</feature>
<evidence type="ECO:0000313" key="6">
    <source>
        <dbReference type="EMBL" id="ANF57252.1"/>
    </source>
</evidence>
<dbReference type="InterPro" id="IPR036388">
    <property type="entry name" value="WH-like_DNA-bd_sf"/>
</dbReference>
<dbReference type="Pfam" id="PF00126">
    <property type="entry name" value="HTH_1"/>
    <property type="match status" value="1"/>
</dbReference>
<name>A0A172YDU3_9GAMM</name>
<dbReference type="PANTHER" id="PTHR30118">
    <property type="entry name" value="HTH-TYPE TRANSCRIPTIONAL REGULATOR LEUO-RELATED"/>
    <property type="match status" value="1"/>
</dbReference>
<dbReference type="InterPro" id="IPR050389">
    <property type="entry name" value="LysR-type_TF"/>
</dbReference>
<dbReference type="Gene3D" id="3.40.190.10">
    <property type="entry name" value="Periplasmic binding protein-like II"/>
    <property type="match status" value="2"/>
</dbReference>
<evidence type="ECO:0000256" key="2">
    <source>
        <dbReference type="ARBA" id="ARBA00023015"/>
    </source>
</evidence>
<gene>
    <name evidence="6" type="ORF">A5892_07065</name>
</gene>
<evidence type="ECO:0000256" key="4">
    <source>
        <dbReference type="ARBA" id="ARBA00023163"/>
    </source>
</evidence>
<dbReference type="PANTHER" id="PTHR30118:SF15">
    <property type="entry name" value="TRANSCRIPTIONAL REGULATORY PROTEIN"/>
    <property type="match status" value="1"/>
</dbReference>
<keyword evidence="3" id="KW-0238">DNA-binding</keyword>
<proteinExistence type="inferred from homology"/>
<dbReference type="Pfam" id="PF03466">
    <property type="entry name" value="LysR_substrate"/>
    <property type="match status" value="1"/>
</dbReference>
<dbReference type="InterPro" id="IPR000847">
    <property type="entry name" value="LysR_HTH_N"/>
</dbReference>
<sequence>MDISSLDFNLLKALDALLTEGSVSGAAQRLGLSQPATSAALARLRRVLDDPLLVRRGNAMLRTVRADELRPCVSALVDEIGRVFMQSNLFDPATSTRHFRILANDYAALVVLTRLATELRRSAPGIVLEILPFDQRMEERFAAREADLAISDSYSLRGYRHSQILFSENYLSLVRADHPRLGMGEITLEAFLGEEHALVSNRGHVPGAVDTALAALGRSRRVVLTLPHFIAVPAVVARTDLVMTVPTCIAEGYAEYPRLRLFEPPVMVLPFDVIIAWPARSGADPAMQWMTQRLVDIANAVQQEHSVGSLS</sequence>
<dbReference type="InterPro" id="IPR036390">
    <property type="entry name" value="WH_DNA-bd_sf"/>
</dbReference>
<dbReference type="SUPFAM" id="SSF46785">
    <property type="entry name" value="Winged helix' DNA-binding domain"/>
    <property type="match status" value="1"/>
</dbReference>
<organism evidence="6 7">
    <name type="scientific">Halotalea alkalilenta</name>
    <dbReference type="NCBI Taxonomy" id="376489"/>
    <lineage>
        <taxon>Bacteria</taxon>
        <taxon>Pseudomonadati</taxon>
        <taxon>Pseudomonadota</taxon>
        <taxon>Gammaproteobacteria</taxon>
        <taxon>Oceanospirillales</taxon>
        <taxon>Halomonadaceae</taxon>
        <taxon>Halotalea</taxon>
    </lineage>
</organism>
<dbReference type="PRINTS" id="PR00039">
    <property type="entry name" value="HTHLYSR"/>
</dbReference>
<dbReference type="KEGG" id="haa:A5892_07065"/>
<accession>A0A172YDU3</accession>
<reference evidence="6 7" key="1">
    <citation type="submission" date="2016-04" db="EMBL/GenBank/DDBJ databases">
        <title>Complete Genome Sequence of Halotalea alkalilenta IHB B 13600.</title>
        <authorList>
            <person name="Swarnkar M.K."/>
            <person name="Sharma A."/>
            <person name="Kaushal K."/>
            <person name="Soni R."/>
            <person name="Rana S."/>
            <person name="Singh A.K."/>
            <person name="Gulati A."/>
        </authorList>
    </citation>
    <scope>NUCLEOTIDE SEQUENCE [LARGE SCALE GENOMIC DNA]</scope>
    <source>
        <strain evidence="6 7">IHB B 13600</strain>
    </source>
</reference>
<dbReference type="EMBL" id="CP015243">
    <property type="protein sequence ID" value="ANF57252.1"/>
    <property type="molecule type" value="Genomic_DNA"/>
</dbReference>
<protein>
    <recommendedName>
        <fullName evidence="5">HTH lysR-type domain-containing protein</fullName>
    </recommendedName>
</protein>
<dbReference type="AlphaFoldDB" id="A0A172YDU3"/>
<keyword evidence="7" id="KW-1185">Reference proteome</keyword>
<dbReference type="SUPFAM" id="SSF53850">
    <property type="entry name" value="Periplasmic binding protein-like II"/>
    <property type="match status" value="1"/>
</dbReference>